<reference evidence="1" key="1">
    <citation type="submission" date="2021-02" db="EMBL/GenBank/DDBJ databases">
        <authorList>
            <person name="Nieuwenhuis M."/>
            <person name="Van De Peppel L.J.J."/>
        </authorList>
    </citation>
    <scope>NUCLEOTIDE SEQUENCE</scope>
    <source>
        <strain evidence="1">D49</strain>
    </source>
</reference>
<evidence type="ECO:0000313" key="2">
    <source>
        <dbReference type="Proteomes" id="UP000717328"/>
    </source>
</evidence>
<proteinExistence type="predicted"/>
<accession>A0A9P7GPT6</accession>
<gene>
    <name evidence="1" type="ORF">H0H81_010590</name>
</gene>
<reference evidence="1" key="2">
    <citation type="submission" date="2021-10" db="EMBL/GenBank/DDBJ databases">
        <title>Phylogenomics reveals ancestral predisposition of the termite-cultivated fungus Termitomyces towards a domesticated lifestyle.</title>
        <authorList>
            <person name="Auxier B."/>
            <person name="Grum-Grzhimaylo A."/>
            <person name="Cardenas M.E."/>
            <person name="Lodge J.D."/>
            <person name="Laessoe T."/>
            <person name="Pedersen O."/>
            <person name="Smith M.E."/>
            <person name="Kuyper T.W."/>
            <person name="Franco-Molano E.A."/>
            <person name="Baroni T.J."/>
            <person name="Aanen D.K."/>
        </authorList>
    </citation>
    <scope>NUCLEOTIDE SEQUENCE</scope>
    <source>
        <strain evidence="1">D49</strain>
    </source>
</reference>
<name>A0A9P7GPT6_9AGAR</name>
<dbReference type="Proteomes" id="UP000717328">
    <property type="component" value="Unassembled WGS sequence"/>
</dbReference>
<protein>
    <submittedName>
        <fullName evidence="1">Uncharacterized protein</fullName>
    </submittedName>
</protein>
<evidence type="ECO:0000313" key="1">
    <source>
        <dbReference type="EMBL" id="KAG5650902.1"/>
    </source>
</evidence>
<dbReference type="OrthoDB" id="2688210at2759"/>
<comment type="caution">
    <text evidence="1">The sequence shown here is derived from an EMBL/GenBank/DDBJ whole genome shotgun (WGS) entry which is preliminary data.</text>
</comment>
<keyword evidence="2" id="KW-1185">Reference proteome</keyword>
<dbReference type="EMBL" id="JABCKI010000338">
    <property type="protein sequence ID" value="KAG5650902.1"/>
    <property type="molecule type" value="Genomic_DNA"/>
</dbReference>
<organism evidence="1 2">
    <name type="scientific">Sphagnurus paluster</name>
    <dbReference type="NCBI Taxonomy" id="117069"/>
    <lineage>
        <taxon>Eukaryota</taxon>
        <taxon>Fungi</taxon>
        <taxon>Dikarya</taxon>
        <taxon>Basidiomycota</taxon>
        <taxon>Agaricomycotina</taxon>
        <taxon>Agaricomycetes</taxon>
        <taxon>Agaricomycetidae</taxon>
        <taxon>Agaricales</taxon>
        <taxon>Tricholomatineae</taxon>
        <taxon>Lyophyllaceae</taxon>
        <taxon>Sphagnurus</taxon>
    </lineage>
</organism>
<dbReference type="AlphaFoldDB" id="A0A9P7GPT6"/>
<sequence>MAAERITQNPYLETVPDHAGPHYDAIQVLLVTMGIIDKQADQTRNTSWTCSHEEGIQAWDQQVTDDAAAQEEEHCLTQEQEDQQRTQRELELENEPWEIEKKKPKMNDFNENTMVNDFLRPRPSAYDFLGPCPSAYALCRLAEFDYTELWYFTQEGCANIMHLQIQNEDTFSLMKIDDVVSFRPVSALKALKNVIQDIDLTWPQMEIAKTTLIQNITKCGWAEKATTVLAQFFMNLEGHHYPRKP</sequence>